<reference evidence="1" key="1">
    <citation type="journal article" date="2015" name="Nature">
        <title>Complex archaea that bridge the gap between prokaryotes and eukaryotes.</title>
        <authorList>
            <person name="Spang A."/>
            <person name="Saw J.H."/>
            <person name="Jorgensen S.L."/>
            <person name="Zaremba-Niedzwiedzka K."/>
            <person name="Martijn J."/>
            <person name="Lind A.E."/>
            <person name="van Eijk R."/>
            <person name="Schleper C."/>
            <person name="Guy L."/>
            <person name="Ettema T.J."/>
        </authorList>
    </citation>
    <scope>NUCLEOTIDE SEQUENCE</scope>
</reference>
<name>A0A0F8Y3Y3_9ZZZZ</name>
<protein>
    <submittedName>
        <fullName evidence="1">Uncharacterized protein</fullName>
    </submittedName>
</protein>
<organism evidence="1">
    <name type="scientific">marine sediment metagenome</name>
    <dbReference type="NCBI Taxonomy" id="412755"/>
    <lineage>
        <taxon>unclassified sequences</taxon>
        <taxon>metagenomes</taxon>
        <taxon>ecological metagenomes</taxon>
    </lineage>
</organism>
<feature type="non-terminal residue" evidence="1">
    <location>
        <position position="1"/>
    </location>
</feature>
<dbReference type="AlphaFoldDB" id="A0A0F8Y3Y3"/>
<evidence type="ECO:0000313" key="1">
    <source>
        <dbReference type="EMBL" id="KKK68345.1"/>
    </source>
</evidence>
<comment type="caution">
    <text evidence="1">The sequence shown here is derived from an EMBL/GenBank/DDBJ whole genome shotgun (WGS) entry which is preliminary data.</text>
</comment>
<accession>A0A0F8Y3Y3</accession>
<proteinExistence type="predicted"/>
<dbReference type="EMBL" id="LAZR01059181">
    <property type="protein sequence ID" value="KKK68345.1"/>
    <property type="molecule type" value="Genomic_DNA"/>
</dbReference>
<gene>
    <name evidence="1" type="ORF">LCGC14_2945000</name>
</gene>
<sequence>VKYFEGDITSTASGFTINPPARRLQLTNRSDSNDVYFSVNGTTATPVVEFVPGDNIKLSPGCSFTMDYDILTELSLVTAGATVAVEGLLGWKGTSA</sequence>